<comment type="caution">
    <text evidence="2">The sequence shown here is derived from an EMBL/GenBank/DDBJ whole genome shotgun (WGS) entry which is preliminary data.</text>
</comment>
<dbReference type="EMBL" id="VBPA01000075">
    <property type="protein sequence ID" value="TMQ72149.1"/>
    <property type="molecule type" value="Genomic_DNA"/>
</dbReference>
<dbReference type="InterPro" id="IPR029032">
    <property type="entry name" value="AhpD-like"/>
</dbReference>
<sequence>MASHGTGALLPETSMTSIRSIQPSATGGGGGASMAASSATMTSLWEALETDAAGAEALRAHERGLDAATSPLTPAQVGLIALVIAATDGCAYCVAHHGPRLASALGDESLARAVARDYRDANLAARDRVLLDYAVALTCEPGERTQADLERLREYGFDDAAIVRATHLAAYFGLLDRLASGLAVARESGVDAWEFGAQR</sequence>
<accession>A0A538U8V8</accession>
<evidence type="ECO:0000259" key="1">
    <source>
        <dbReference type="Pfam" id="PF02627"/>
    </source>
</evidence>
<dbReference type="PANTHER" id="PTHR35446">
    <property type="entry name" value="SI:CH211-175M2.5"/>
    <property type="match status" value="1"/>
</dbReference>
<dbReference type="AlphaFoldDB" id="A0A538U8V8"/>
<feature type="domain" description="Carboxymuconolactone decarboxylase-like" evidence="1">
    <location>
        <begin position="56"/>
        <end position="100"/>
    </location>
</feature>
<dbReference type="InterPro" id="IPR003779">
    <property type="entry name" value="CMD-like"/>
</dbReference>
<keyword evidence="2" id="KW-0560">Oxidoreductase</keyword>
<dbReference type="Pfam" id="PF02627">
    <property type="entry name" value="CMD"/>
    <property type="match status" value="1"/>
</dbReference>
<proteinExistence type="predicted"/>
<dbReference type="PANTHER" id="PTHR35446:SF2">
    <property type="entry name" value="CARBOXYMUCONOLACTONE DECARBOXYLASE-LIKE DOMAIN-CONTAINING PROTEIN"/>
    <property type="match status" value="1"/>
</dbReference>
<evidence type="ECO:0000313" key="3">
    <source>
        <dbReference type="Proteomes" id="UP000319836"/>
    </source>
</evidence>
<keyword evidence="2" id="KW-0575">Peroxidase</keyword>
<name>A0A538U8V8_UNCEI</name>
<dbReference type="Proteomes" id="UP000319836">
    <property type="component" value="Unassembled WGS sequence"/>
</dbReference>
<dbReference type="NCBIfam" id="TIGR01926">
    <property type="entry name" value="peroxid_rel"/>
    <property type="match status" value="1"/>
</dbReference>
<dbReference type="GO" id="GO:0051920">
    <property type="term" value="F:peroxiredoxin activity"/>
    <property type="evidence" value="ECO:0007669"/>
    <property type="project" value="InterPro"/>
</dbReference>
<reference evidence="2 3" key="1">
    <citation type="journal article" date="2019" name="Nat. Microbiol.">
        <title>Mediterranean grassland soil C-N compound turnover is dependent on rainfall and depth, and is mediated by genomically divergent microorganisms.</title>
        <authorList>
            <person name="Diamond S."/>
            <person name="Andeer P.F."/>
            <person name="Li Z."/>
            <person name="Crits-Christoph A."/>
            <person name="Burstein D."/>
            <person name="Anantharaman K."/>
            <person name="Lane K.R."/>
            <person name="Thomas B.C."/>
            <person name="Pan C."/>
            <person name="Northen T.R."/>
            <person name="Banfield J.F."/>
        </authorList>
    </citation>
    <scope>NUCLEOTIDE SEQUENCE [LARGE SCALE GENOMIC DNA]</scope>
    <source>
        <strain evidence="2">WS_10</strain>
    </source>
</reference>
<organism evidence="2 3">
    <name type="scientific">Eiseniibacteriota bacterium</name>
    <dbReference type="NCBI Taxonomy" id="2212470"/>
    <lineage>
        <taxon>Bacteria</taxon>
        <taxon>Candidatus Eiseniibacteriota</taxon>
    </lineage>
</organism>
<dbReference type="InterPro" id="IPR010195">
    <property type="entry name" value="Uncharacterised_peroxidase-rel"/>
</dbReference>
<dbReference type="SUPFAM" id="SSF69118">
    <property type="entry name" value="AhpD-like"/>
    <property type="match status" value="1"/>
</dbReference>
<evidence type="ECO:0000313" key="2">
    <source>
        <dbReference type="EMBL" id="TMQ72149.1"/>
    </source>
</evidence>
<protein>
    <submittedName>
        <fullName evidence="2">Peroxidase-related enzyme</fullName>
    </submittedName>
</protein>
<dbReference type="Gene3D" id="1.20.1290.10">
    <property type="entry name" value="AhpD-like"/>
    <property type="match status" value="1"/>
</dbReference>
<gene>
    <name evidence="2" type="ORF">E6K80_03450</name>
</gene>